<dbReference type="EMBL" id="AGTP01044922">
    <property type="status" value="NOT_ANNOTATED_CDS"/>
    <property type="molecule type" value="Genomic_DNA"/>
</dbReference>
<feature type="domain" description="Peptidase M13 C-terminal" evidence="1">
    <location>
        <begin position="24"/>
        <end position="68"/>
    </location>
</feature>
<dbReference type="GO" id="GO:0004222">
    <property type="term" value="F:metalloendopeptidase activity"/>
    <property type="evidence" value="ECO:0007669"/>
    <property type="project" value="InterPro"/>
</dbReference>
<dbReference type="Gene3D" id="3.40.390.10">
    <property type="entry name" value="Collagenase (Catalytic Domain)"/>
    <property type="match status" value="1"/>
</dbReference>
<dbReference type="InterPro" id="IPR024079">
    <property type="entry name" value="MetalloPept_cat_dom_sf"/>
</dbReference>
<dbReference type="PANTHER" id="PTHR11733">
    <property type="entry name" value="ZINC METALLOPROTEASE FAMILY M13 NEPRILYSIN-RELATED"/>
    <property type="match status" value="1"/>
</dbReference>
<evidence type="ECO:0000313" key="2">
    <source>
        <dbReference type="Ensembl" id="ENSSTOP00000031854.1"/>
    </source>
</evidence>
<accession>A0A287DE93</accession>
<dbReference type="InterPro" id="IPR000718">
    <property type="entry name" value="Peptidase_M13"/>
</dbReference>
<name>A0A287DE93_ICTTR</name>
<dbReference type="PANTHER" id="PTHR11733:SF128">
    <property type="entry name" value="KELL BLOOD GROUP GLYCOPROTEIN"/>
    <property type="match status" value="1"/>
</dbReference>
<reference evidence="3" key="1">
    <citation type="submission" date="2011-11" db="EMBL/GenBank/DDBJ databases">
        <title>The Draft Genome of Spermophilus tridecemlineatus.</title>
        <authorList>
            <consortium name="The Broad Institute Genome Assembly &amp; Analysis Group"/>
            <consortium name="Computational R&amp;D Group"/>
            <consortium name="and Sequencing Platform"/>
            <person name="Di Palma F."/>
            <person name="Alfoldi J."/>
            <person name="Johnson J."/>
            <person name="Berlin A."/>
            <person name="Gnerre S."/>
            <person name="Jaffe D."/>
            <person name="MacCallum I."/>
            <person name="Young S."/>
            <person name="Walker B.J."/>
            <person name="Lindblad-Toh K."/>
        </authorList>
    </citation>
    <scope>NUCLEOTIDE SEQUENCE [LARGE SCALE GENOMIC DNA]</scope>
</reference>
<dbReference type="Proteomes" id="UP000005215">
    <property type="component" value="Unassembled WGS sequence"/>
</dbReference>
<gene>
    <name evidence="2" type="primary">KEL</name>
</gene>
<dbReference type="Pfam" id="PF01431">
    <property type="entry name" value="Peptidase_M13"/>
    <property type="match status" value="1"/>
</dbReference>
<dbReference type="Ensembl" id="ENSSTOT00000037902.1">
    <property type="protein sequence ID" value="ENSSTOP00000031854.1"/>
    <property type="gene ID" value="ENSSTOG00000008372.3"/>
</dbReference>
<evidence type="ECO:0000313" key="3">
    <source>
        <dbReference type="Proteomes" id="UP000005215"/>
    </source>
</evidence>
<dbReference type="AlphaFoldDB" id="A0A287DE93"/>
<dbReference type="GO" id="GO:0016485">
    <property type="term" value="P:protein processing"/>
    <property type="evidence" value="ECO:0007669"/>
    <property type="project" value="TreeGrafter"/>
</dbReference>
<sequence length="69" mass="7678">LLENAADVGGLAIAFQVLCREPSTEHSQDTHSPPRLRVHGPLSNTPAFARHFRCPRDALMNPSSRCQLW</sequence>
<dbReference type="SUPFAM" id="SSF55486">
    <property type="entry name" value="Metalloproteases ('zincins'), catalytic domain"/>
    <property type="match status" value="1"/>
</dbReference>
<protein>
    <submittedName>
        <fullName evidence="2">Kell metallo-endopeptidase (Kell blood group)</fullName>
    </submittedName>
</protein>
<dbReference type="GeneTree" id="ENSGT00940000161830"/>
<proteinExistence type="predicted"/>
<reference evidence="2" key="2">
    <citation type="submission" date="2025-08" db="UniProtKB">
        <authorList>
            <consortium name="Ensembl"/>
        </authorList>
    </citation>
    <scope>IDENTIFICATION</scope>
</reference>
<evidence type="ECO:0000259" key="1">
    <source>
        <dbReference type="Pfam" id="PF01431"/>
    </source>
</evidence>
<dbReference type="GO" id="GO:0005886">
    <property type="term" value="C:plasma membrane"/>
    <property type="evidence" value="ECO:0007669"/>
    <property type="project" value="TreeGrafter"/>
</dbReference>
<dbReference type="PROSITE" id="PS51885">
    <property type="entry name" value="NEPRILYSIN"/>
    <property type="match status" value="1"/>
</dbReference>
<reference evidence="2" key="3">
    <citation type="submission" date="2025-09" db="UniProtKB">
        <authorList>
            <consortium name="Ensembl"/>
        </authorList>
    </citation>
    <scope>IDENTIFICATION</scope>
</reference>
<keyword evidence="3" id="KW-1185">Reference proteome</keyword>
<organism evidence="2 3">
    <name type="scientific">Ictidomys tridecemlineatus</name>
    <name type="common">Thirteen-lined ground squirrel</name>
    <name type="synonym">Spermophilus tridecemlineatus</name>
    <dbReference type="NCBI Taxonomy" id="43179"/>
    <lineage>
        <taxon>Eukaryota</taxon>
        <taxon>Metazoa</taxon>
        <taxon>Chordata</taxon>
        <taxon>Craniata</taxon>
        <taxon>Vertebrata</taxon>
        <taxon>Euteleostomi</taxon>
        <taxon>Mammalia</taxon>
        <taxon>Eutheria</taxon>
        <taxon>Euarchontoglires</taxon>
        <taxon>Glires</taxon>
        <taxon>Rodentia</taxon>
        <taxon>Sciuromorpha</taxon>
        <taxon>Sciuridae</taxon>
        <taxon>Xerinae</taxon>
        <taxon>Marmotini</taxon>
        <taxon>Ictidomys</taxon>
    </lineage>
</organism>
<dbReference type="InterPro" id="IPR018497">
    <property type="entry name" value="Peptidase_M13_C"/>
</dbReference>